<dbReference type="FunFam" id="1.10.510.10:FF:000388">
    <property type="entry name" value="Leucine-rich repeat receptor-like tyrosine-protein kinase PXC3"/>
    <property type="match status" value="1"/>
</dbReference>
<keyword evidence="8" id="KW-0067">ATP-binding</keyword>
<dbReference type="Gene3D" id="1.10.510.10">
    <property type="entry name" value="Transferase(Phosphotransferase) domain 1"/>
    <property type="match status" value="1"/>
</dbReference>
<evidence type="ECO:0000256" key="1">
    <source>
        <dbReference type="ARBA" id="ARBA00004479"/>
    </source>
</evidence>
<keyword evidence="4 13" id="KW-0812">Transmembrane</keyword>
<evidence type="ECO:0000256" key="7">
    <source>
        <dbReference type="ARBA" id="ARBA00022741"/>
    </source>
</evidence>
<dbReference type="SUPFAM" id="SSF52047">
    <property type="entry name" value="RNI-like"/>
    <property type="match status" value="1"/>
</dbReference>
<keyword evidence="7" id="KW-0547">Nucleotide-binding</keyword>
<dbReference type="FunFam" id="3.80.10.10:FF:000041">
    <property type="entry name" value="LRR receptor-like serine/threonine-protein kinase ERECTA"/>
    <property type="match status" value="1"/>
</dbReference>
<keyword evidence="16" id="KW-1185">Reference proteome</keyword>
<evidence type="ECO:0000256" key="10">
    <source>
        <dbReference type="ARBA" id="ARBA00023136"/>
    </source>
</evidence>
<keyword evidence="9 13" id="KW-1133">Transmembrane helix</keyword>
<dbReference type="GO" id="GO:0005524">
    <property type="term" value="F:ATP binding"/>
    <property type="evidence" value="ECO:0007669"/>
    <property type="project" value="UniProtKB-KW"/>
</dbReference>
<dbReference type="InterPro" id="IPR003591">
    <property type="entry name" value="Leu-rich_rpt_typical-subtyp"/>
</dbReference>
<dbReference type="FunFam" id="3.80.10.10:FF:000512">
    <property type="entry name" value="Leucine-rich repeat receptor-like serine/threonine-protein kinase BAM3"/>
    <property type="match status" value="1"/>
</dbReference>
<evidence type="ECO:0000256" key="3">
    <source>
        <dbReference type="ARBA" id="ARBA00022679"/>
    </source>
</evidence>
<dbReference type="GO" id="GO:0004672">
    <property type="term" value="F:protein kinase activity"/>
    <property type="evidence" value="ECO:0007669"/>
    <property type="project" value="InterPro"/>
</dbReference>
<dbReference type="InterPro" id="IPR000719">
    <property type="entry name" value="Prot_kinase_dom"/>
</dbReference>
<dbReference type="Gene3D" id="3.80.10.10">
    <property type="entry name" value="Ribonuclease Inhibitor"/>
    <property type="match status" value="3"/>
</dbReference>
<keyword evidence="6" id="KW-0677">Repeat</keyword>
<dbReference type="PRINTS" id="PR00019">
    <property type="entry name" value="LEURICHRPT"/>
</dbReference>
<evidence type="ECO:0000256" key="8">
    <source>
        <dbReference type="ARBA" id="ARBA00022840"/>
    </source>
</evidence>
<dbReference type="SUPFAM" id="SSF52058">
    <property type="entry name" value="L domain-like"/>
    <property type="match status" value="1"/>
</dbReference>
<dbReference type="OMA" id="NPCRWDG"/>
<dbReference type="SUPFAM" id="SSF56112">
    <property type="entry name" value="Protein kinase-like (PK-like)"/>
    <property type="match status" value="1"/>
</dbReference>
<evidence type="ECO:0000256" key="2">
    <source>
        <dbReference type="ARBA" id="ARBA00022614"/>
    </source>
</evidence>
<evidence type="ECO:0000256" key="13">
    <source>
        <dbReference type="SAM" id="Phobius"/>
    </source>
</evidence>
<dbReference type="PANTHER" id="PTHR48053">
    <property type="entry name" value="LEUCINE RICH REPEAT FAMILY PROTEIN, EXPRESSED"/>
    <property type="match status" value="1"/>
</dbReference>
<dbReference type="InterPro" id="IPR011009">
    <property type="entry name" value="Kinase-like_dom_sf"/>
</dbReference>
<keyword evidence="10 13" id="KW-0472">Membrane</keyword>
<dbReference type="EMBL" id="MVGT01003157">
    <property type="protein sequence ID" value="OVA05212.1"/>
    <property type="molecule type" value="Genomic_DNA"/>
</dbReference>
<dbReference type="Gene3D" id="3.30.200.20">
    <property type="entry name" value="Phosphorylase Kinase, domain 1"/>
    <property type="match status" value="1"/>
</dbReference>
<evidence type="ECO:0000256" key="11">
    <source>
        <dbReference type="ARBA" id="ARBA00023170"/>
    </source>
</evidence>
<protein>
    <submittedName>
        <fullName evidence="15">Protein kinase domain</fullName>
    </submittedName>
</protein>
<keyword evidence="5" id="KW-0732">Signal</keyword>
<evidence type="ECO:0000256" key="6">
    <source>
        <dbReference type="ARBA" id="ARBA00022737"/>
    </source>
</evidence>
<dbReference type="PROSITE" id="PS51450">
    <property type="entry name" value="LRR"/>
    <property type="match status" value="1"/>
</dbReference>
<name>A0A200Q433_MACCD</name>
<accession>A0A200Q433</accession>
<dbReference type="PROSITE" id="PS50011">
    <property type="entry name" value="PROTEIN_KINASE_DOM"/>
    <property type="match status" value="1"/>
</dbReference>
<gene>
    <name evidence="15" type="ORF">BVC80_8949g1</name>
</gene>
<dbReference type="Pfam" id="PF00560">
    <property type="entry name" value="LRR_1"/>
    <property type="match status" value="4"/>
</dbReference>
<evidence type="ECO:0000256" key="12">
    <source>
        <dbReference type="ARBA" id="ARBA00023180"/>
    </source>
</evidence>
<sequence>MIKLSKAVNNENSVWDTTNPNPCSWKGVICSTNNRFITHVSLSKLGLSTSDFLTDLCQIDSLQSLDLSMNSLSSIPNGFISECGKINGLKMLNFSQNKLSGFLPTFNGFSGLESLDLSVNTFGGNIDLQLDGLIRLKNLNLSLNFFNGFVPTHLGKSMVLEELQLSKNRFVGQIPAELFSYQNLTLIDLSSNNISGFVPNYFEKLSKLESLLLSANNISGEIPENLSNIETLARLAANQNKITGTIPRRISQFVKHLDLSYNNLTGSIPTDLLSSPNLQSVDLSYNSLEGPIPTNISVSLFRLRLGSNLLNGSIPAATIGKLVKLMYLELDNNSLSGEIPKELGSCVELALLNLAQNDFTGSMPKELSNLRQLQVMKLQSNRLIGEIPDQFSQLQNLSILNISQNSLTGSIPSGISNLQKLVNFNLQNNKLNGSIPELIGSLNLLIELQLGKNCLSGQIPMMPPKLQIALNLSSNCFEGPIPETLAGLYALEVLDLSNNKFSGKIPLFLTKMRSLTRLLLSNNQLSGNLPQFMAYVLVDTSGNKDLINSTTYNTSPKKRISVTVAILIAVTSVVLVIGITGAIVLIVSRRFYRVNDENLHSEEQLSLPQVINGHLLTTNSIHRSNIDFTTAMKAVSNPTNIILKSRFSTYYKAVMPCGRDYYVKKLNWDDKIFQLGSHERFGKELEVLGRLNNSNVMVPLAYVLTVDSAYLFYEYAQKGTLFDALHGNLGKVLDWTSRYSIAIGIAQGLAFLHGCNSGSVLLLDLSARSIFLKSLKEPQIGDIELFEVIDPSKSTGSLSTVAGSVGYIPPEYAYTMRVTLPGNVYSFGVLLLELLTGKPAVSEGTELAKWVLSNSIHRETWDQILDPNVSKTSNWVRSQMLSVLKVALGCVSVSPEARPKMKNVLNMLLNAK</sequence>
<comment type="caution">
    <text evidence="15">The sequence shown here is derived from an EMBL/GenBank/DDBJ whole genome shotgun (WGS) entry which is preliminary data.</text>
</comment>
<comment type="subcellular location">
    <subcellularLocation>
        <location evidence="1">Membrane</location>
        <topology evidence="1">Single-pass type I membrane protein</topology>
    </subcellularLocation>
</comment>
<proteinExistence type="predicted"/>
<dbReference type="FunFam" id="3.80.10.10:FF:000095">
    <property type="entry name" value="LRR receptor-like serine/threonine-protein kinase GSO1"/>
    <property type="match status" value="1"/>
</dbReference>
<keyword evidence="3" id="KW-0808">Transferase</keyword>
<dbReference type="Proteomes" id="UP000195402">
    <property type="component" value="Unassembled WGS sequence"/>
</dbReference>
<feature type="domain" description="Protein kinase" evidence="14">
    <location>
        <begin position="636"/>
        <end position="909"/>
    </location>
</feature>
<evidence type="ECO:0000259" key="14">
    <source>
        <dbReference type="PROSITE" id="PS50011"/>
    </source>
</evidence>
<dbReference type="InterPro" id="IPR051716">
    <property type="entry name" value="Plant_RL_S/T_kinase"/>
</dbReference>
<evidence type="ECO:0000313" key="16">
    <source>
        <dbReference type="Proteomes" id="UP000195402"/>
    </source>
</evidence>
<dbReference type="STRING" id="56857.A0A200Q433"/>
<keyword evidence="12" id="KW-0325">Glycoprotein</keyword>
<dbReference type="SMART" id="SM00369">
    <property type="entry name" value="LRR_TYP"/>
    <property type="match status" value="8"/>
</dbReference>
<reference evidence="15 16" key="1">
    <citation type="journal article" date="2017" name="Mol. Plant">
        <title>The Genome of Medicinal Plant Macleaya cordata Provides New Insights into Benzylisoquinoline Alkaloids Metabolism.</title>
        <authorList>
            <person name="Liu X."/>
            <person name="Liu Y."/>
            <person name="Huang P."/>
            <person name="Ma Y."/>
            <person name="Qing Z."/>
            <person name="Tang Q."/>
            <person name="Cao H."/>
            <person name="Cheng P."/>
            <person name="Zheng Y."/>
            <person name="Yuan Z."/>
            <person name="Zhou Y."/>
            <person name="Liu J."/>
            <person name="Tang Z."/>
            <person name="Zhuo Y."/>
            <person name="Zhang Y."/>
            <person name="Yu L."/>
            <person name="Huang J."/>
            <person name="Yang P."/>
            <person name="Peng Q."/>
            <person name="Zhang J."/>
            <person name="Jiang W."/>
            <person name="Zhang Z."/>
            <person name="Lin K."/>
            <person name="Ro D.K."/>
            <person name="Chen X."/>
            <person name="Xiong X."/>
            <person name="Shang Y."/>
            <person name="Huang S."/>
            <person name="Zeng J."/>
        </authorList>
    </citation>
    <scope>NUCLEOTIDE SEQUENCE [LARGE SCALE GENOMIC DNA]</scope>
    <source>
        <strain evidence="16">cv. BLH2017</strain>
        <tissue evidence="15">Root</tissue>
    </source>
</reference>
<dbReference type="GO" id="GO:0016020">
    <property type="term" value="C:membrane"/>
    <property type="evidence" value="ECO:0007669"/>
    <property type="project" value="UniProtKB-SubCell"/>
</dbReference>
<dbReference type="Pfam" id="PF13855">
    <property type="entry name" value="LRR_8"/>
    <property type="match status" value="3"/>
</dbReference>
<keyword evidence="11" id="KW-0675">Receptor</keyword>
<dbReference type="InterPro" id="IPR032675">
    <property type="entry name" value="LRR_dom_sf"/>
</dbReference>
<keyword evidence="2" id="KW-0433">Leucine-rich repeat</keyword>
<evidence type="ECO:0000313" key="15">
    <source>
        <dbReference type="EMBL" id="OVA05212.1"/>
    </source>
</evidence>
<dbReference type="InParanoid" id="A0A200Q433"/>
<dbReference type="AlphaFoldDB" id="A0A200Q433"/>
<dbReference type="FunCoup" id="A0A200Q433">
    <property type="interactions" value="203"/>
</dbReference>
<keyword evidence="15" id="KW-0418">Kinase</keyword>
<dbReference type="FunFam" id="3.30.200.20:FF:000454">
    <property type="entry name" value="Leucine-rich repeat receptor-like tyrosine-protein kinase PXC3"/>
    <property type="match status" value="1"/>
</dbReference>
<feature type="transmembrane region" description="Helical" evidence="13">
    <location>
        <begin position="564"/>
        <end position="587"/>
    </location>
</feature>
<evidence type="ECO:0000256" key="4">
    <source>
        <dbReference type="ARBA" id="ARBA00022692"/>
    </source>
</evidence>
<dbReference type="Pfam" id="PF00069">
    <property type="entry name" value="Pkinase"/>
    <property type="match status" value="1"/>
</dbReference>
<dbReference type="InterPro" id="IPR001611">
    <property type="entry name" value="Leu-rich_rpt"/>
</dbReference>
<organism evidence="15 16">
    <name type="scientific">Macleaya cordata</name>
    <name type="common">Five-seeded plume-poppy</name>
    <name type="synonym">Bocconia cordata</name>
    <dbReference type="NCBI Taxonomy" id="56857"/>
    <lineage>
        <taxon>Eukaryota</taxon>
        <taxon>Viridiplantae</taxon>
        <taxon>Streptophyta</taxon>
        <taxon>Embryophyta</taxon>
        <taxon>Tracheophyta</taxon>
        <taxon>Spermatophyta</taxon>
        <taxon>Magnoliopsida</taxon>
        <taxon>Ranunculales</taxon>
        <taxon>Papaveraceae</taxon>
        <taxon>Papaveroideae</taxon>
        <taxon>Macleaya</taxon>
    </lineage>
</organism>
<dbReference type="PANTHER" id="PTHR48053:SF105">
    <property type="entry name" value="RECEPTOR-LIKE PROTEIN KINASE"/>
    <property type="match status" value="1"/>
</dbReference>
<dbReference type="OrthoDB" id="4062651at2759"/>
<evidence type="ECO:0000256" key="5">
    <source>
        <dbReference type="ARBA" id="ARBA00022729"/>
    </source>
</evidence>
<evidence type="ECO:0000256" key="9">
    <source>
        <dbReference type="ARBA" id="ARBA00022989"/>
    </source>
</evidence>